<name>A0ABX8EFK7_9ACTN</name>
<evidence type="ECO:0000256" key="4">
    <source>
        <dbReference type="ARBA" id="ARBA00022729"/>
    </source>
</evidence>
<keyword evidence="13" id="KW-1185">Reference proteome</keyword>
<proteinExistence type="inferred from homology"/>
<keyword evidence="2" id="KW-0645">Protease</keyword>
<dbReference type="SUPFAM" id="SSF55486">
    <property type="entry name" value="Metalloproteases ('zincins'), catalytic domain"/>
    <property type="match status" value="1"/>
</dbReference>
<keyword evidence="5" id="KW-0378">Hydrolase</keyword>
<comment type="similarity">
    <text evidence="1">Belongs to the peptidase M43B family.</text>
</comment>
<sequence>MRLTTPVRTVAAAVATVVLLGAGSAAAAAPPPSSVGAAETPTTVCPTGGQGHGHETSGDASARSAGARTAGPRTVRGPDHREVSVVEQRVIEARTDQLLAQRSAGAPAVREVPTYVHVMAGEDGEGDVGRAVVRRQVRVLDRTYRGSGFRFDLAGIDRTYDDRYHRDRRSGEYRAETRRGGPGALNIWLVDFEYLGVATFPWDQADSPALDGVRVDVESVPGGDLERFDQGKTATHEVGHWLGLYHTFQGGCTRRNDLVRDTPAQSSQSAGCPAGRDSCALPGRDPVHNYMDYSDDACYERFSTGQVDRMRSLFTAYRT</sequence>
<keyword evidence="4 10" id="KW-0732">Signal</keyword>
<evidence type="ECO:0000256" key="6">
    <source>
        <dbReference type="ARBA" id="ARBA00022833"/>
    </source>
</evidence>
<evidence type="ECO:0000256" key="8">
    <source>
        <dbReference type="ARBA" id="ARBA00023157"/>
    </source>
</evidence>
<evidence type="ECO:0000256" key="7">
    <source>
        <dbReference type="ARBA" id="ARBA00023049"/>
    </source>
</evidence>
<gene>
    <name evidence="12" type="ORF">ENKNEFLB_01456</name>
</gene>
<feature type="region of interest" description="Disordered" evidence="9">
    <location>
        <begin position="26"/>
        <end position="83"/>
    </location>
</feature>
<feature type="compositionally biased region" description="Low complexity" evidence="9">
    <location>
        <begin position="58"/>
        <end position="74"/>
    </location>
</feature>
<feature type="chain" id="PRO_5045187355" description="Peptidase M43 pregnancy-associated plasma-A domain-containing protein" evidence="10">
    <location>
        <begin position="28"/>
        <end position="319"/>
    </location>
</feature>
<evidence type="ECO:0000256" key="3">
    <source>
        <dbReference type="ARBA" id="ARBA00022723"/>
    </source>
</evidence>
<feature type="signal peptide" evidence="10">
    <location>
        <begin position="1"/>
        <end position="27"/>
    </location>
</feature>
<evidence type="ECO:0000256" key="10">
    <source>
        <dbReference type="SAM" id="SignalP"/>
    </source>
</evidence>
<dbReference type="Proteomes" id="UP000679307">
    <property type="component" value="Chromosome"/>
</dbReference>
<protein>
    <recommendedName>
        <fullName evidence="11">Peptidase M43 pregnancy-associated plasma-A domain-containing protein</fullName>
    </recommendedName>
</protein>
<dbReference type="PANTHER" id="PTHR47466">
    <property type="match status" value="1"/>
</dbReference>
<keyword evidence="7" id="KW-0482">Metalloprotease</keyword>
<dbReference type="PANTHER" id="PTHR47466:SF1">
    <property type="entry name" value="METALLOPROTEASE MEP1 (AFU_ORTHOLOGUE AFUA_1G07730)-RELATED"/>
    <property type="match status" value="1"/>
</dbReference>
<evidence type="ECO:0000259" key="11">
    <source>
        <dbReference type="Pfam" id="PF05572"/>
    </source>
</evidence>
<dbReference type="CDD" id="cd04275">
    <property type="entry name" value="ZnMc_pappalysin_like"/>
    <property type="match status" value="1"/>
</dbReference>
<evidence type="ECO:0000256" key="5">
    <source>
        <dbReference type="ARBA" id="ARBA00022801"/>
    </source>
</evidence>
<organism evidence="12 13">
    <name type="scientific">Nocardioides aquaticus</name>
    <dbReference type="NCBI Taxonomy" id="160826"/>
    <lineage>
        <taxon>Bacteria</taxon>
        <taxon>Bacillati</taxon>
        <taxon>Actinomycetota</taxon>
        <taxon>Actinomycetes</taxon>
        <taxon>Propionibacteriales</taxon>
        <taxon>Nocardioidaceae</taxon>
        <taxon>Nocardioides</taxon>
    </lineage>
</organism>
<keyword evidence="8" id="KW-1015">Disulfide bond</keyword>
<feature type="domain" description="Peptidase M43 pregnancy-associated plasma-A" evidence="11">
    <location>
        <begin position="230"/>
        <end position="312"/>
    </location>
</feature>
<keyword evidence="3" id="KW-0479">Metal-binding</keyword>
<dbReference type="EMBL" id="CP075371">
    <property type="protein sequence ID" value="QVT79076.1"/>
    <property type="molecule type" value="Genomic_DNA"/>
</dbReference>
<dbReference type="RefSeq" id="WP_214058570.1">
    <property type="nucleotide sequence ID" value="NZ_BAAAHS010000129.1"/>
</dbReference>
<keyword evidence="6" id="KW-0862">Zinc</keyword>
<evidence type="ECO:0000256" key="1">
    <source>
        <dbReference type="ARBA" id="ARBA00008721"/>
    </source>
</evidence>
<reference evidence="12 13" key="1">
    <citation type="submission" date="2021-05" db="EMBL/GenBank/DDBJ databases">
        <title>Complete genome of Nocardioides aquaticus KCTC 9944T isolated from meromictic and hypersaline Ekho Lake, Antarctica.</title>
        <authorList>
            <person name="Hwang K."/>
            <person name="Kim K.M."/>
            <person name="Choe H."/>
        </authorList>
    </citation>
    <scope>NUCLEOTIDE SEQUENCE [LARGE SCALE GENOMIC DNA]</scope>
    <source>
        <strain evidence="12 13">KCTC 9944</strain>
    </source>
</reference>
<accession>A0ABX8EFK7</accession>
<dbReference type="InterPro" id="IPR024079">
    <property type="entry name" value="MetalloPept_cat_dom_sf"/>
</dbReference>
<evidence type="ECO:0000256" key="9">
    <source>
        <dbReference type="SAM" id="MobiDB-lite"/>
    </source>
</evidence>
<dbReference type="Pfam" id="PF05572">
    <property type="entry name" value="Peptidase_M43"/>
    <property type="match status" value="1"/>
</dbReference>
<evidence type="ECO:0000313" key="12">
    <source>
        <dbReference type="EMBL" id="QVT79076.1"/>
    </source>
</evidence>
<dbReference type="Gene3D" id="3.40.390.10">
    <property type="entry name" value="Collagenase (Catalytic Domain)"/>
    <property type="match status" value="1"/>
</dbReference>
<evidence type="ECO:0000313" key="13">
    <source>
        <dbReference type="Proteomes" id="UP000679307"/>
    </source>
</evidence>
<dbReference type="InterPro" id="IPR008754">
    <property type="entry name" value="Peptidase_M43"/>
</dbReference>
<feature type="compositionally biased region" description="Low complexity" evidence="9">
    <location>
        <begin position="26"/>
        <end position="38"/>
    </location>
</feature>
<evidence type="ECO:0000256" key="2">
    <source>
        <dbReference type="ARBA" id="ARBA00022670"/>
    </source>
</evidence>